<dbReference type="PIRSF" id="PIRSF000410">
    <property type="entry name" value="CheR"/>
    <property type="match status" value="1"/>
</dbReference>
<evidence type="ECO:0000256" key="4">
    <source>
        <dbReference type="ARBA" id="ARBA00022679"/>
    </source>
</evidence>
<keyword evidence="5" id="KW-0949">S-adenosyl-L-methionine</keyword>
<dbReference type="EC" id="2.1.1.80" evidence="2"/>
<keyword evidence="8" id="KW-1185">Reference proteome</keyword>
<dbReference type="InterPro" id="IPR022641">
    <property type="entry name" value="CheR_N"/>
</dbReference>
<evidence type="ECO:0000256" key="2">
    <source>
        <dbReference type="ARBA" id="ARBA00012534"/>
    </source>
</evidence>
<sequence>MNRNTNPLPGRPAPLSDKDFRVFAEFITSKLGIKMPSSKKTMLEARLNKRLRVLGLPGFDSYRDFLFSETGQRDELPHLYDAVTTNTTHFFRESKHFDVLRDTLLPGLHARLRGSRELRVWSAGCSTGEEPYTLAMVLADFEAQHSSFSYRMLATDISTRVLEAAARGVYVMDKIDDIPSAFRKKYLLRSKDKKKRLIRIVPELRHRIVFRRLNFMEPFRLNKPRDVVFCRNVVIYFDRQTQERLFRRIADQIVSGGYLFTGHSESLTGMNVPLRAVAPTIYQKI</sequence>
<dbReference type="GO" id="GO:0008983">
    <property type="term" value="F:protein-glutamate O-methyltransferase activity"/>
    <property type="evidence" value="ECO:0007669"/>
    <property type="project" value="UniProtKB-EC"/>
</dbReference>
<dbReference type="PROSITE" id="PS50123">
    <property type="entry name" value="CHER"/>
    <property type="match status" value="1"/>
</dbReference>
<dbReference type="PRINTS" id="PR00996">
    <property type="entry name" value="CHERMTFRASE"/>
</dbReference>
<dbReference type="InterPro" id="IPR022642">
    <property type="entry name" value="CheR_C"/>
</dbReference>
<dbReference type="InterPro" id="IPR026024">
    <property type="entry name" value="Chemotaxis_MeTrfase_CheR"/>
</dbReference>
<dbReference type="PANTHER" id="PTHR24422:SF26">
    <property type="entry name" value="CHEMOTAXIS PROTEIN METHYLTRANSFERASE"/>
    <property type="match status" value="1"/>
</dbReference>
<dbReference type="STRING" id="1121449.SAMN02745704_01321"/>
<dbReference type="InterPro" id="IPR050903">
    <property type="entry name" value="Bact_Chemotaxis_MeTrfase"/>
</dbReference>
<name>A0A1T4WSE3_9BACT</name>
<keyword evidence="4 7" id="KW-0808">Transferase</keyword>
<evidence type="ECO:0000256" key="3">
    <source>
        <dbReference type="ARBA" id="ARBA00022603"/>
    </source>
</evidence>
<proteinExistence type="predicted"/>
<dbReference type="OrthoDB" id="9786165at2"/>
<comment type="catalytic activity">
    <reaction evidence="1">
        <text>L-glutamyl-[protein] + S-adenosyl-L-methionine = [protein]-L-glutamate 5-O-methyl ester + S-adenosyl-L-homocysteine</text>
        <dbReference type="Rhea" id="RHEA:24452"/>
        <dbReference type="Rhea" id="RHEA-COMP:10208"/>
        <dbReference type="Rhea" id="RHEA-COMP:10311"/>
        <dbReference type="ChEBI" id="CHEBI:29973"/>
        <dbReference type="ChEBI" id="CHEBI:57856"/>
        <dbReference type="ChEBI" id="CHEBI:59789"/>
        <dbReference type="ChEBI" id="CHEBI:82795"/>
        <dbReference type="EC" id="2.1.1.80"/>
    </reaction>
</comment>
<dbReference type="SUPFAM" id="SSF47757">
    <property type="entry name" value="Chemotaxis receptor methyltransferase CheR, N-terminal domain"/>
    <property type="match status" value="1"/>
</dbReference>
<keyword evidence="3 7" id="KW-0489">Methyltransferase</keyword>
<dbReference type="GO" id="GO:0032259">
    <property type="term" value="P:methylation"/>
    <property type="evidence" value="ECO:0007669"/>
    <property type="project" value="UniProtKB-KW"/>
</dbReference>
<dbReference type="RefSeq" id="WP_078716895.1">
    <property type="nucleotide sequence ID" value="NZ_FUYC01000004.1"/>
</dbReference>
<dbReference type="InterPro" id="IPR000780">
    <property type="entry name" value="CheR_MeTrfase"/>
</dbReference>
<dbReference type="PANTHER" id="PTHR24422">
    <property type="entry name" value="CHEMOTAXIS PROTEIN METHYLTRANSFERASE"/>
    <property type="match status" value="1"/>
</dbReference>
<evidence type="ECO:0000256" key="5">
    <source>
        <dbReference type="ARBA" id="ARBA00022691"/>
    </source>
</evidence>
<dbReference type="Pfam" id="PF03705">
    <property type="entry name" value="CheR_N"/>
    <property type="match status" value="1"/>
</dbReference>
<dbReference type="SUPFAM" id="SSF53335">
    <property type="entry name" value="S-adenosyl-L-methionine-dependent methyltransferases"/>
    <property type="match status" value="1"/>
</dbReference>
<evidence type="ECO:0000259" key="6">
    <source>
        <dbReference type="PROSITE" id="PS50123"/>
    </source>
</evidence>
<dbReference type="InterPro" id="IPR036804">
    <property type="entry name" value="CheR_N_sf"/>
</dbReference>
<organism evidence="7 8">
    <name type="scientific">Paucidesulfovibrio gracilis DSM 16080</name>
    <dbReference type="NCBI Taxonomy" id="1121449"/>
    <lineage>
        <taxon>Bacteria</taxon>
        <taxon>Pseudomonadati</taxon>
        <taxon>Thermodesulfobacteriota</taxon>
        <taxon>Desulfovibrionia</taxon>
        <taxon>Desulfovibrionales</taxon>
        <taxon>Desulfovibrionaceae</taxon>
        <taxon>Paucidesulfovibrio</taxon>
    </lineage>
</organism>
<dbReference type="Gene3D" id="1.10.155.10">
    <property type="entry name" value="Chemotaxis receptor methyltransferase CheR, N-terminal domain"/>
    <property type="match status" value="1"/>
</dbReference>
<dbReference type="EMBL" id="FUYC01000004">
    <property type="protein sequence ID" value="SKA80256.1"/>
    <property type="molecule type" value="Genomic_DNA"/>
</dbReference>
<dbReference type="Pfam" id="PF01739">
    <property type="entry name" value="CheR"/>
    <property type="match status" value="1"/>
</dbReference>
<feature type="domain" description="CheR-type methyltransferase" evidence="6">
    <location>
        <begin position="8"/>
        <end position="285"/>
    </location>
</feature>
<dbReference type="AlphaFoldDB" id="A0A1T4WSE3"/>
<dbReference type="Gene3D" id="3.40.50.150">
    <property type="entry name" value="Vaccinia Virus protein VP39"/>
    <property type="match status" value="1"/>
</dbReference>
<evidence type="ECO:0000256" key="1">
    <source>
        <dbReference type="ARBA" id="ARBA00001541"/>
    </source>
</evidence>
<evidence type="ECO:0000313" key="8">
    <source>
        <dbReference type="Proteomes" id="UP000190027"/>
    </source>
</evidence>
<reference evidence="7 8" key="1">
    <citation type="submission" date="2017-02" db="EMBL/GenBank/DDBJ databases">
        <authorList>
            <person name="Peterson S.W."/>
        </authorList>
    </citation>
    <scope>NUCLEOTIDE SEQUENCE [LARGE SCALE GENOMIC DNA]</scope>
    <source>
        <strain evidence="7 8">DSM 16080</strain>
    </source>
</reference>
<dbReference type="SMART" id="SM00138">
    <property type="entry name" value="MeTrc"/>
    <property type="match status" value="1"/>
</dbReference>
<protein>
    <recommendedName>
        <fullName evidence="2">protein-glutamate O-methyltransferase</fullName>
        <ecNumber evidence="2">2.1.1.80</ecNumber>
    </recommendedName>
</protein>
<dbReference type="InterPro" id="IPR029063">
    <property type="entry name" value="SAM-dependent_MTases_sf"/>
</dbReference>
<gene>
    <name evidence="7" type="ORF">SAMN02745704_01321</name>
</gene>
<accession>A0A1T4WSE3</accession>
<evidence type="ECO:0000313" key="7">
    <source>
        <dbReference type="EMBL" id="SKA80256.1"/>
    </source>
</evidence>
<dbReference type="Proteomes" id="UP000190027">
    <property type="component" value="Unassembled WGS sequence"/>
</dbReference>